<evidence type="ECO:0000313" key="2">
    <source>
        <dbReference type="EMBL" id="RWY44343.1"/>
    </source>
</evidence>
<reference evidence="2 3" key="1">
    <citation type="journal article" date="2015" name="Int. J. Syst. Evol. Microbiol.">
        <title>Gemmobacter intermedius sp. nov., isolated from a white stork (Ciconia ciconia).</title>
        <authorList>
            <person name="Kampfer P."/>
            <person name="Jerzak L."/>
            <person name="Wilharm G."/>
            <person name="Golke J."/>
            <person name="Busse H.J."/>
            <person name="Glaeser S.P."/>
        </authorList>
    </citation>
    <scope>NUCLEOTIDE SEQUENCE [LARGE SCALE GENOMIC DNA]</scope>
    <source>
        <strain evidence="2 3">119/4</strain>
    </source>
</reference>
<dbReference type="Gene3D" id="2.30.110.10">
    <property type="entry name" value="Electron Transport, Fmn-binding Protein, Chain A"/>
    <property type="match status" value="1"/>
</dbReference>
<proteinExistence type="predicted"/>
<evidence type="ECO:0000313" key="3">
    <source>
        <dbReference type="Proteomes" id="UP000287168"/>
    </source>
</evidence>
<dbReference type="Proteomes" id="UP000287168">
    <property type="component" value="Unassembled WGS sequence"/>
</dbReference>
<keyword evidence="3" id="KW-1185">Reference proteome</keyword>
<feature type="domain" description="Pyridoxamine 5'-phosphate oxidase N-terminal" evidence="1">
    <location>
        <begin position="10"/>
        <end position="115"/>
    </location>
</feature>
<evidence type="ECO:0000259" key="1">
    <source>
        <dbReference type="Pfam" id="PF01243"/>
    </source>
</evidence>
<dbReference type="InterPro" id="IPR012349">
    <property type="entry name" value="Split_barrel_FMN-bd"/>
</dbReference>
<accession>A0A444MFL4</accession>
<dbReference type="EMBL" id="SBLC01000003">
    <property type="protein sequence ID" value="RWY44343.1"/>
    <property type="molecule type" value="Genomic_DNA"/>
</dbReference>
<dbReference type="InterPro" id="IPR011576">
    <property type="entry name" value="Pyridox_Oxase_N"/>
</dbReference>
<dbReference type="RefSeq" id="WP_128486705.1">
    <property type="nucleotide sequence ID" value="NZ_JBHLXB010000170.1"/>
</dbReference>
<comment type="caution">
    <text evidence="2">The sequence shown here is derived from an EMBL/GenBank/DDBJ whole genome shotgun (WGS) entry which is preliminary data.</text>
</comment>
<protein>
    <submittedName>
        <fullName evidence="2">Pyridoxamine 5'-phosphate oxidase family protein</fullName>
    </submittedName>
</protein>
<dbReference type="Pfam" id="PF01243">
    <property type="entry name" value="PNPOx_N"/>
    <property type="match status" value="1"/>
</dbReference>
<dbReference type="AlphaFoldDB" id="A0A444MFL4"/>
<dbReference type="SUPFAM" id="SSF50475">
    <property type="entry name" value="FMN-binding split barrel"/>
    <property type="match status" value="1"/>
</dbReference>
<name>A0A444MFL4_9RHOB</name>
<dbReference type="OrthoDB" id="7867371at2"/>
<sequence length="150" mass="16665">MSAEPDHVVLCWLATADAAGQPNVSPKEVFLRPAPDEVLIAEIASARSLANIRENPRVCVSMIDIFRQRGEKLEGLASLIAPEEAEFAGLSARFARLTQGQYPIRHVIRVRVGQVAPIRAPGWHLFPDKTEADMRREALATYRVTDLPRK</sequence>
<gene>
    <name evidence="2" type="ORF">EP867_02900</name>
</gene>
<organism evidence="2 3">
    <name type="scientific">Falsigemmobacter intermedius</name>
    <dbReference type="NCBI Taxonomy" id="1553448"/>
    <lineage>
        <taxon>Bacteria</taxon>
        <taxon>Pseudomonadati</taxon>
        <taxon>Pseudomonadota</taxon>
        <taxon>Alphaproteobacteria</taxon>
        <taxon>Rhodobacterales</taxon>
        <taxon>Paracoccaceae</taxon>
        <taxon>Falsigemmobacter</taxon>
    </lineage>
</organism>